<dbReference type="EMBL" id="AMCI01008961">
    <property type="protein sequence ID" value="EJW90238.1"/>
    <property type="molecule type" value="Genomic_DNA"/>
</dbReference>
<gene>
    <name evidence="2" type="ORF">EVA_21662</name>
</gene>
<accession>J9F6Z2</accession>
<sequence>MFKQKKAMSITKRNYLLQSLLLTLLLGGVGGVLYYTLNPHHYFVGYPVIPLFFWIGGVFTINLVEMCRRNSPKHLLMIYLLIRVLRMLFAVIVMSIYCVAVRQEIRAFVMTFIANYFIYLIHDSWFFFQFELNRKRKNV</sequence>
<keyword evidence="1" id="KW-0812">Transmembrane</keyword>
<dbReference type="AlphaFoldDB" id="J9F6Z2"/>
<feature type="transmembrane region" description="Helical" evidence="1">
    <location>
        <begin position="105"/>
        <end position="128"/>
    </location>
</feature>
<protein>
    <submittedName>
        <fullName evidence="2">Uncharacterized protein</fullName>
    </submittedName>
</protein>
<feature type="transmembrane region" description="Helical" evidence="1">
    <location>
        <begin position="41"/>
        <end position="64"/>
    </location>
</feature>
<keyword evidence="1" id="KW-0472">Membrane</keyword>
<comment type="caution">
    <text evidence="2">The sequence shown here is derived from an EMBL/GenBank/DDBJ whole genome shotgun (WGS) entry which is preliminary data.</text>
</comment>
<evidence type="ECO:0000313" key="2">
    <source>
        <dbReference type="EMBL" id="EJW90238.1"/>
    </source>
</evidence>
<organism evidence="2">
    <name type="scientific">gut metagenome</name>
    <dbReference type="NCBI Taxonomy" id="749906"/>
    <lineage>
        <taxon>unclassified sequences</taxon>
        <taxon>metagenomes</taxon>
        <taxon>organismal metagenomes</taxon>
    </lineage>
</organism>
<evidence type="ECO:0000256" key="1">
    <source>
        <dbReference type="SAM" id="Phobius"/>
    </source>
</evidence>
<reference evidence="2" key="1">
    <citation type="journal article" date="2012" name="PLoS ONE">
        <title>Gene sets for utilization of primary and secondary nutrition supplies in the distal gut of endangered iberian lynx.</title>
        <authorList>
            <person name="Alcaide M."/>
            <person name="Messina E."/>
            <person name="Richter M."/>
            <person name="Bargiela R."/>
            <person name="Peplies J."/>
            <person name="Huws S.A."/>
            <person name="Newbold C.J."/>
            <person name="Golyshin P.N."/>
            <person name="Simon M.A."/>
            <person name="Lopez G."/>
            <person name="Yakimov M.M."/>
            <person name="Ferrer M."/>
        </authorList>
    </citation>
    <scope>NUCLEOTIDE SEQUENCE</scope>
</reference>
<feature type="transmembrane region" description="Helical" evidence="1">
    <location>
        <begin position="76"/>
        <end position="99"/>
    </location>
</feature>
<keyword evidence="1" id="KW-1133">Transmembrane helix</keyword>
<name>J9F6Z2_9ZZZZ</name>
<proteinExistence type="predicted"/>